<evidence type="ECO:0000256" key="1">
    <source>
        <dbReference type="ARBA" id="ARBA00023002"/>
    </source>
</evidence>
<protein>
    <submittedName>
        <fullName evidence="4">Luciferase</fullName>
    </submittedName>
</protein>
<name>A0A076ESN5_RHOOP</name>
<keyword evidence="2" id="KW-0503">Monooxygenase</keyword>
<dbReference type="SUPFAM" id="SSF51679">
    <property type="entry name" value="Bacterial luciferase-like"/>
    <property type="match status" value="1"/>
</dbReference>
<dbReference type="Proteomes" id="UP000028488">
    <property type="component" value="Chromosome"/>
</dbReference>
<evidence type="ECO:0000313" key="4">
    <source>
        <dbReference type="EMBL" id="AII08168.1"/>
    </source>
</evidence>
<dbReference type="GO" id="GO:0004497">
    <property type="term" value="F:monooxygenase activity"/>
    <property type="evidence" value="ECO:0007669"/>
    <property type="project" value="UniProtKB-KW"/>
</dbReference>
<proteinExistence type="predicted"/>
<accession>A0A076ESN5</accession>
<gene>
    <name evidence="4" type="ORF">EP51_27525</name>
</gene>
<dbReference type="RefSeq" id="WP_128641011.1">
    <property type="nucleotide sequence ID" value="NZ_CP008947.1"/>
</dbReference>
<evidence type="ECO:0000313" key="5">
    <source>
        <dbReference type="Proteomes" id="UP000028488"/>
    </source>
</evidence>
<feature type="domain" description="Luciferase-like" evidence="3">
    <location>
        <begin position="11"/>
        <end position="342"/>
    </location>
</feature>
<dbReference type="GO" id="GO:0005829">
    <property type="term" value="C:cytosol"/>
    <property type="evidence" value="ECO:0007669"/>
    <property type="project" value="TreeGrafter"/>
</dbReference>
<dbReference type="eggNOG" id="COG2141">
    <property type="taxonomic scope" value="Bacteria"/>
</dbReference>
<dbReference type="EMBL" id="CP008947">
    <property type="protein sequence ID" value="AII08168.1"/>
    <property type="molecule type" value="Genomic_DNA"/>
</dbReference>
<sequence length="390" mass="43894">MKLDLLYALTNRSGELSWHEVLEATRRHAVMADELGYDRIWLGEHHFDVDGTDASPNPIMLATDLAARTSRIRFGMAAVSLTLWHPLRVAEDLAILDHFSDGRLDVAFGRGILPIEVMNLNPEANRWNGSENSYGIFDENLAIVKGIWTDRQFRWKGPRYTFPEPGTKFIHSPGAPDPEGWVGDDGMLQAFGITPQPYQQPMPPLFAVTETVEGFRRAAQKGMKPITWYPTGRILHNLCELYRDERAKVTGVTPALGEDVAVLRMAYVADTDEEARRIAEPAVVEFFELICRVRGIGVFLDADEDPNDPKYKAMAPWDLMFDRDHLFIGSPDTVLEKMTRMTKSHGIQNWLLQMGVPGIAHDDIDRSLKLFASECMPELRTLDSTAVAAN</sequence>
<reference evidence="4 5" key="1">
    <citation type="submission" date="2014-07" db="EMBL/GenBank/DDBJ databases">
        <title>Genome Sequence of Rhodococcus opacus Strain R7, a Biodegrader of Mono- and Polycyclic Aromatic Hydrocarbons.</title>
        <authorList>
            <person name="Di Gennaro P."/>
            <person name="Zampolli J."/>
            <person name="Presti I."/>
            <person name="Cappelletti M."/>
            <person name="D'Ursi P."/>
            <person name="Orro A."/>
            <person name="Mezzelani A."/>
            <person name="Milanesi L."/>
        </authorList>
    </citation>
    <scope>NUCLEOTIDE SEQUENCE [LARGE SCALE GENOMIC DNA]</scope>
    <source>
        <strain evidence="4 5">R7</strain>
    </source>
</reference>
<evidence type="ECO:0000256" key="2">
    <source>
        <dbReference type="ARBA" id="ARBA00023033"/>
    </source>
</evidence>
<dbReference type="PANTHER" id="PTHR30137:SF8">
    <property type="entry name" value="BLR5498 PROTEIN"/>
    <property type="match status" value="1"/>
</dbReference>
<dbReference type="AlphaFoldDB" id="A0A076ESN5"/>
<dbReference type="Gene3D" id="3.20.20.30">
    <property type="entry name" value="Luciferase-like domain"/>
    <property type="match status" value="1"/>
</dbReference>
<dbReference type="InterPro" id="IPR050766">
    <property type="entry name" value="Bact_Lucif_Oxidored"/>
</dbReference>
<dbReference type="Pfam" id="PF00296">
    <property type="entry name" value="Bac_luciferase"/>
    <property type="match status" value="1"/>
</dbReference>
<dbReference type="InterPro" id="IPR011251">
    <property type="entry name" value="Luciferase-like_dom"/>
</dbReference>
<evidence type="ECO:0000259" key="3">
    <source>
        <dbReference type="Pfam" id="PF00296"/>
    </source>
</evidence>
<keyword evidence="1" id="KW-0560">Oxidoreductase</keyword>
<dbReference type="PANTHER" id="PTHR30137">
    <property type="entry name" value="LUCIFERASE-LIKE MONOOXYGENASE"/>
    <property type="match status" value="1"/>
</dbReference>
<dbReference type="InterPro" id="IPR036661">
    <property type="entry name" value="Luciferase-like_sf"/>
</dbReference>
<dbReference type="GO" id="GO:0016705">
    <property type="term" value="F:oxidoreductase activity, acting on paired donors, with incorporation or reduction of molecular oxygen"/>
    <property type="evidence" value="ECO:0007669"/>
    <property type="project" value="InterPro"/>
</dbReference>
<organism evidence="4 5">
    <name type="scientific">Rhodococcus opacus</name>
    <name type="common">Nocardia opaca</name>
    <dbReference type="NCBI Taxonomy" id="37919"/>
    <lineage>
        <taxon>Bacteria</taxon>
        <taxon>Bacillati</taxon>
        <taxon>Actinomycetota</taxon>
        <taxon>Actinomycetes</taxon>
        <taxon>Mycobacteriales</taxon>
        <taxon>Nocardiaceae</taxon>
        <taxon>Rhodococcus</taxon>
    </lineage>
</organism>